<dbReference type="KEGG" id="bhc:JFL75_08645"/>
<dbReference type="RefSeq" id="WP_215628275.1">
    <property type="nucleotide sequence ID" value="NZ_CP067089.2"/>
</dbReference>
<dbReference type="Gene3D" id="3.30.450.20">
    <property type="entry name" value="PAS domain"/>
    <property type="match status" value="1"/>
</dbReference>
<protein>
    <submittedName>
        <fullName evidence="2">Uncharacterized protein</fullName>
    </submittedName>
</protein>
<dbReference type="Proteomes" id="UP000595917">
    <property type="component" value="Chromosome"/>
</dbReference>
<proteinExistence type="predicted"/>
<keyword evidence="1" id="KW-0812">Transmembrane</keyword>
<gene>
    <name evidence="2" type="ORF">JFL75_08645</name>
</gene>
<dbReference type="EMBL" id="CP067089">
    <property type="protein sequence ID" value="QQO10970.1"/>
    <property type="molecule type" value="Genomic_DNA"/>
</dbReference>
<keyword evidence="1" id="KW-1133">Transmembrane helix</keyword>
<accession>A0A7T8BCB6</accession>
<sequence length="381" mass="42007">MKTLFSRSLLTLTIAALGVSLSFMVYILITFNELYNQRSLAVLRDFSCTIQAVLPEGFFRSALETGTVGGGKPAASWFRRLNGIAGLRFTLIDSGGSVVADSSQTGDSPGAEAAAVYSAAPIYGNDGNPIGIFRLSKVVPSMWQRLAPALMPVVLSCLVVIVIAVWGIYRFARSLSRSIDHLIQLTSSVSDAGSIRAENLHAPFISTTVEFKYLDMAIKTMAAELTYRAEQAKNEGRYLEAILNCMSDAVIAMDEHFTLYLVNPLGRRLFNINDSMFLWNLSIYSLTGSKELEAAARQAVTGDVSTELDFVLHASDEIRYFQVFIAPIHKTINDTGTAGGVLIVFKDVTRLVELEKEQKDLVIRNSYELSICFPRRPRKYP</sequence>
<reference evidence="2" key="1">
    <citation type="submission" date="2021-01" db="EMBL/GenBank/DDBJ databases">
        <title>Description of Breznakiella homolactica.</title>
        <authorList>
            <person name="Song Y."/>
            <person name="Brune A."/>
        </authorList>
    </citation>
    <scope>NUCLEOTIDE SEQUENCE</scope>
    <source>
        <strain evidence="2">RmG30</strain>
    </source>
</reference>
<feature type="transmembrane region" description="Helical" evidence="1">
    <location>
        <begin position="149"/>
        <end position="169"/>
    </location>
</feature>
<dbReference type="InterPro" id="IPR035965">
    <property type="entry name" value="PAS-like_dom_sf"/>
</dbReference>
<dbReference type="SUPFAM" id="SSF55785">
    <property type="entry name" value="PYP-like sensor domain (PAS domain)"/>
    <property type="match status" value="1"/>
</dbReference>
<keyword evidence="1" id="KW-0472">Membrane</keyword>
<evidence type="ECO:0000313" key="2">
    <source>
        <dbReference type="EMBL" id="QQO10970.1"/>
    </source>
</evidence>
<evidence type="ECO:0000313" key="3">
    <source>
        <dbReference type="Proteomes" id="UP000595917"/>
    </source>
</evidence>
<keyword evidence="3" id="KW-1185">Reference proteome</keyword>
<organism evidence="2 3">
    <name type="scientific">Breznakiella homolactica</name>
    <dbReference type="NCBI Taxonomy" id="2798577"/>
    <lineage>
        <taxon>Bacteria</taxon>
        <taxon>Pseudomonadati</taxon>
        <taxon>Spirochaetota</taxon>
        <taxon>Spirochaetia</taxon>
        <taxon>Spirochaetales</taxon>
        <taxon>Breznakiellaceae</taxon>
        <taxon>Breznakiella</taxon>
    </lineage>
</organism>
<name>A0A7T8BCB6_9SPIR</name>
<evidence type="ECO:0000256" key="1">
    <source>
        <dbReference type="SAM" id="Phobius"/>
    </source>
</evidence>
<feature type="transmembrane region" description="Helical" evidence="1">
    <location>
        <begin position="9"/>
        <end position="29"/>
    </location>
</feature>
<dbReference type="AlphaFoldDB" id="A0A7T8BCB6"/>